<dbReference type="EMBL" id="KN570488">
    <property type="protein sequence ID" value="KHJ84033.1"/>
    <property type="molecule type" value="Genomic_DNA"/>
</dbReference>
<dbReference type="AlphaFoldDB" id="A0A0B1SFD5"/>
<feature type="signal peptide" evidence="1">
    <location>
        <begin position="1"/>
        <end position="22"/>
    </location>
</feature>
<keyword evidence="1" id="KW-0732">Signal</keyword>
<evidence type="ECO:0000313" key="3">
    <source>
        <dbReference type="Proteomes" id="UP000053660"/>
    </source>
</evidence>
<name>A0A0B1SFD5_OESDE</name>
<evidence type="ECO:0000256" key="1">
    <source>
        <dbReference type="SAM" id="SignalP"/>
    </source>
</evidence>
<evidence type="ECO:0000313" key="2">
    <source>
        <dbReference type="EMBL" id="KHJ84033.1"/>
    </source>
</evidence>
<dbReference type="Proteomes" id="UP000053660">
    <property type="component" value="Unassembled WGS sequence"/>
</dbReference>
<proteinExistence type="predicted"/>
<protein>
    <submittedName>
        <fullName evidence="2">Uncharacterized protein</fullName>
    </submittedName>
</protein>
<feature type="chain" id="PRO_5002061535" evidence="1">
    <location>
        <begin position="23"/>
        <end position="61"/>
    </location>
</feature>
<keyword evidence="3" id="KW-1185">Reference proteome</keyword>
<reference evidence="2 3" key="1">
    <citation type="submission" date="2014-03" db="EMBL/GenBank/DDBJ databases">
        <title>Draft genome of the hookworm Oesophagostomum dentatum.</title>
        <authorList>
            <person name="Mitreva M."/>
        </authorList>
    </citation>
    <scope>NUCLEOTIDE SEQUENCE [LARGE SCALE GENOMIC DNA]</scope>
    <source>
        <strain evidence="2 3">OD-Hann</strain>
    </source>
</reference>
<organism evidence="2 3">
    <name type="scientific">Oesophagostomum dentatum</name>
    <name type="common">Nodular worm</name>
    <dbReference type="NCBI Taxonomy" id="61180"/>
    <lineage>
        <taxon>Eukaryota</taxon>
        <taxon>Metazoa</taxon>
        <taxon>Ecdysozoa</taxon>
        <taxon>Nematoda</taxon>
        <taxon>Chromadorea</taxon>
        <taxon>Rhabditida</taxon>
        <taxon>Rhabditina</taxon>
        <taxon>Rhabditomorpha</taxon>
        <taxon>Strongyloidea</taxon>
        <taxon>Strongylidae</taxon>
        <taxon>Oesophagostomum</taxon>
    </lineage>
</organism>
<dbReference type="OrthoDB" id="5813613at2759"/>
<gene>
    <name evidence="2" type="ORF">OESDEN_16257</name>
</gene>
<accession>A0A0B1SFD5</accession>
<sequence>MNSIELVLLAACTVLLFSFARSSPLNDQTLMEASPEDLERERELYQNLRQPLADTGLPCFF</sequence>